<dbReference type="InterPro" id="IPR002933">
    <property type="entry name" value="Peptidase_M20"/>
</dbReference>
<evidence type="ECO:0000256" key="1">
    <source>
        <dbReference type="ARBA" id="ARBA00001936"/>
    </source>
</evidence>
<dbReference type="EMBL" id="JBHMEP010000004">
    <property type="protein sequence ID" value="MFB9136196.1"/>
    <property type="molecule type" value="Genomic_DNA"/>
</dbReference>
<evidence type="ECO:0000256" key="5">
    <source>
        <dbReference type="ARBA" id="ARBA00022801"/>
    </source>
</evidence>
<organism evidence="8 9">
    <name type="scientific">Vibrio olivae</name>
    <dbReference type="NCBI Taxonomy" id="1243002"/>
    <lineage>
        <taxon>Bacteria</taxon>
        <taxon>Pseudomonadati</taxon>
        <taxon>Pseudomonadota</taxon>
        <taxon>Gammaproteobacteria</taxon>
        <taxon>Vibrionales</taxon>
        <taxon>Vibrionaceae</taxon>
        <taxon>Vibrio</taxon>
    </lineage>
</organism>
<feature type="domain" description="Peptidase M20 dimerisation" evidence="7">
    <location>
        <begin position="214"/>
        <end position="312"/>
    </location>
</feature>
<reference evidence="8 9" key="1">
    <citation type="submission" date="2024-09" db="EMBL/GenBank/DDBJ databases">
        <authorList>
            <person name="Sun Q."/>
            <person name="Mori K."/>
        </authorList>
    </citation>
    <scope>NUCLEOTIDE SEQUENCE [LARGE SCALE GENOMIC DNA]</scope>
    <source>
        <strain evidence="8 9">CECT 8064</strain>
    </source>
</reference>
<evidence type="ECO:0000256" key="6">
    <source>
        <dbReference type="ARBA" id="ARBA00023211"/>
    </source>
</evidence>
<comment type="subunit">
    <text evidence="3">Homodimer.</text>
</comment>
<dbReference type="SUPFAM" id="SSF53187">
    <property type="entry name" value="Zn-dependent exopeptidases"/>
    <property type="match status" value="1"/>
</dbReference>
<gene>
    <name evidence="8" type="ORF">ACFFUV_14580</name>
</gene>
<dbReference type="Gene3D" id="3.30.70.360">
    <property type="match status" value="1"/>
</dbReference>
<sequence>MDANGFSIGKFIDDMAQFSTTTEGVTRFPCTAESLKARAYLLSVMTELGLNAYIDNVGNVRGRRLGRVEAEKALVFGSHYDSVRQAGKYDGLAGIACSLKMIDDLNRQNIVTRFPIEVIALEAEEGCDFKSPFIGSKAVTGHFELNDLQQLKNIAGVDYVSACEQNGLQPRHLEHQQYTANNTRAFIELHIEQAARLDELGVALGIVSAISALKRIRLSFFGQANHAGATPMSQRADAMVAAAGFIYQIPQLLSDHITDSATITAGHITCLPNRANIIPAVAHLEIDVRDVSDAALDQLHQSIVTCCETVAEQQGLRFETELLGEGPAVSMDESIQQHLWKASEDIDTHAVPIHSGAGHDAGIFARVCPVGMVFVPSVKGFSHNPEEYTAIEHLEMGARLLTQYIINTQEQ</sequence>
<comment type="caution">
    <text evidence="8">The sequence shown here is derived from an EMBL/GenBank/DDBJ whole genome shotgun (WGS) entry which is preliminary data.</text>
</comment>
<dbReference type="NCBIfam" id="TIGR01879">
    <property type="entry name" value="hydantase"/>
    <property type="match status" value="1"/>
</dbReference>
<dbReference type="Pfam" id="PF01546">
    <property type="entry name" value="Peptidase_M20"/>
    <property type="match status" value="1"/>
</dbReference>
<dbReference type="RefSeq" id="WP_390194223.1">
    <property type="nucleotide sequence ID" value="NZ_JBHMEP010000004.1"/>
</dbReference>
<dbReference type="PIRSF" id="PIRSF001235">
    <property type="entry name" value="Amidase_carbamoylase"/>
    <property type="match status" value="1"/>
</dbReference>
<dbReference type="InterPro" id="IPR010158">
    <property type="entry name" value="Amidase_Cbmase"/>
</dbReference>
<keyword evidence="5" id="KW-0378">Hydrolase</keyword>
<dbReference type="InterPro" id="IPR036264">
    <property type="entry name" value="Bact_exopeptidase_dim_dom"/>
</dbReference>
<evidence type="ECO:0000256" key="3">
    <source>
        <dbReference type="ARBA" id="ARBA00011738"/>
    </source>
</evidence>
<protein>
    <submittedName>
        <fullName evidence="8">M20 family metallo-hydrolase</fullName>
    </submittedName>
</protein>
<keyword evidence="6" id="KW-0464">Manganese</keyword>
<dbReference type="Proteomes" id="UP001589645">
    <property type="component" value="Unassembled WGS sequence"/>
</dbReference>
<dbReference type="PANTHER" id="PTHR32494">
    <property type="entry name" value="ALLANTOATE DEIMINASE-RELATED"/>
    <property type="match status" value="1"/>
</dbReference>
<dbReference type="Pfam" id="PF07687">
    <property type="entry name" value="M20_dimer"/>
    <property type="match status" value="1"/>
</dbReference>
<dbReference type="CDD" id="cd03884">
    <property type="entry name" value="M20_bAS"/>
    <property type="match status" value="1"/>
</dbReference>
<evidence type="ECO:0000313" key="9">
    <source>
        <dbReference type="Proteomes" id="UP001589645"/>
    </source>
</evidence>
<dbReference type="PANTHER" id="PTHR32494:SF19">
    <property type="entry name" value="ALLANTOATE DEIMINASE-RELATED"/>
    <property type="match status" value="1"/>
</dbReference>
<comment type="similarity">
    <text evidence="2">Belongs to the peptidase M20 family.</text>
</comment>
<dbReference type="Gene3D" id="3.40.630.10">
    <property type="entry name" value="Zn peptidases"/>
    <property type="match status" value="1"/>
</dbReference>
<keyword evidence="9" id="KW-1185">Reference proteome</keyword>
<dbReference type="InterPro" id="IPR011650">
    <property type="entry name" value="Peptidase_M20_dimer"/>
</dbReference>
<name>A0ABV5HPJ8_9VIBR</name>
<proteinExistence type="inferred from homology"/>
<comment type="cofactor">
    <cofactor evidence="1">
        <name>Mn(2+)</name>
        <dbReference type="ChEBI" id="CHEBI:29035"/>
    </cofactor>
</comment>
<evidence type="ECO:0000256" key="2">
    <source>
        <dbReference type="ARBA" id="ARBA00006153"/>
    </source>
</evidence>
<dbReference type="SUPFAM" id="SSF55031">
    <property type="entry name" value="Bacterial exopeptidase dimerisation domain"/>
    <property type="match status" value="1"/>
</dbReference>
<evidence type="ECO:0000259" key="7">
    <source>
        <dbReference type="Pfam" id="PF07687"/>
    </source>
</evidence>
<accession>A0ABV5HPJ8</accession>
<evidence type="ECO:0000313" key="8">
    <source>
        <dbReference type="EMBL" id="MFB9136196.1"/>
    </source>
</evidence>
<keyword evidence="4" id="KW-0479">Metal-binding</keyword>
<evidence type="ECO:0000256" key="4">
    <source>
        <dbReference type="ARBA" id="ARBA00022723"/>
    </source>
</evidence>